<dbReference type="InterPro" id="IPR045558">
    <property type="entry name" value="DUF6317"/>
</dbReference>
<organism evidence="1 2">
    <name type="scientific">Streptomyces silvisoli</name>
    <dbReference type="NCBI Taxonomy" id="3034235"/>
    <lineage>
        <taxon>Bacteria</taxon>
        <taxon>Bacillati</taxon>
        <taxon>Actinomycetota</taxon>
        <taxon>Actinomycetes</taxon>
        <taxon>Kitasatosporales</taxon>
        <taxon>Streptomycetaceae</taxon>
        <taxon>Streptomyces</taxon>
    </lineage>
</organism>
<evidence type="ECO:0000313" key="2">
    <source>
        <dbReference type="Proteomes" id="UP001216579"/>
    </source>
</evidence>
<dbReference type="RefSeq" id="WP_276095159.1">
    <property type="nucleotide sequence ID" value="NZ_JARJBC010000015.1"/>
</dbReference>
<accession>A0ABT5ZSN2</accession>
<gene>
    <name evidence="1" type="ORF">P3G67_22990</name>
</gene>
<dbReference type="Pfam" id="PF19840">
    <property type="entry name" value="DUF6317"/>
    <property type="match status" value="1"/>
</dbReference>
<dbReference type="Proteomes" id="UP001216579">
    <property type="component" value="Unassembled WGS sequence"/>
</dbReference>
<sequence>MSADFQVIHADIMAMSKCFGNEADDLDKLRHLVAPTPTTTGDADLDTILASLLTAFGALHEGIVRKLHGHARSLKTAGDHYQSNDADVARLLDSMIKDAG</sequence>
<reference evidence="1 2" key="1">
    <citation type="submission" date="2023-03" db="EMBL/GenBank/DDBJ databases">
        <title>Draft genome sequence of Streptomyces sp. RB6PN23 isolated from peat swamp forest in Thailand.</title>
        <authorList>
            <person name="Klaysubun C."/>
            <person name="Duangmal K."/>
        </authorList>
    </citation>
    <scope>NUCLEOTIDE SEQUENCE [LARGE SCALE GENOMIC DNA]</scope>
    <source>
        <strain evidence="1 2">RB6PN23</strain>
    </source>
</reference>
<name>A0ABT5ZSN2_9ACTN</name>
<proteinExistence type="predicted"/>
<comment type="caution">
    <text evidence="1">The sequence shown here is derived from an EMBL/GenBank/DDBJ whole genome shotgun (WGS) entry which is preliminary data.</text>
</comment>
<protein>
    <submittedName>
        <fullName evidence="1">DUF6317 family protein</fullName>
    </submittedName>
</protein>
<dbReference type="EMBL" id="JARJBC010000015">
    <property type="protein sequence ID" value="MDF3292043.1"/>
    <property type="molecule type" value="Genomic_DNA"/>
</dbReference>
<evidence type="ECO:0000313" key="1">
    <source>
        <dbReference type="EMBL" id="MDF3292043.1"/>
    </source>
</evidence>
<keyword evidence="2" id="KW-1185">Reference proteome</keyword>